<dbReference type="InterPro" id="IPR008964">
    <property type="entry name" value="Invasin/intimin_cell_adhesion"/>
</dbReference>
<dbReference type="Pfam" id="PF17963">
    <property type="entry name" value="Big_9"/>
    <property type="match status" value="2"/>
</dbReference>
<dbReference type="Proteomes" id="UP000247476">
    <property type="component" value="Unassembled WGS sequence"/>
</dbReference>
<comment type="similarity">
    <text evidence="1">Belongs to the intimin/invasin family.</text>
</comment>
<protein>
    <recommendedName>
        <fullName evidence="3">SLH domain-containing protein</fullName>
    </recommendedName>
</protein>
<comment type="caution">
    <text evidence="4">The sequence shown here is derived from an EMBL/GenBank/DDBJ whole genome shotgun (WGS) entry which is preliminary data.</text>
</comment>
<keyword evidence="5" id="KW-1185">Reference proteome</keyword>
<sequence>MVGLIALPAANVASAAPSVDAYDDPIAASWPAFTAYADRNGNPFYDPANEPGISPDDVDFTSGAVKGIGDKPSFYAAGDGTNLFFRMRMLGDPRDTKGGFLSSVWLVKLYKNGVHKATVGLNGKSPHEDYIYMANAGGSVVKSINKTDSSGENVRGARVTEDDNGDYFLDFQLPISRLAEIDPELTPDAIVQFDFATSKAANLSVVNKDGMNGNGNGSNGAYIRLAPFAVYSPTMAFTGLANGADAFPDTIAGTTSGARTGSSVTVTVTPPGNGEPVVKQTTVTDNAWSVTGITGLAAQGTYTVTAVVTNENGDAATTSQTLTVGTGAAFVTLAGDADYSTFVFPTGFSGQYVRTTGGARKVNVHVYKLSDVPPYETQIASVTGSNVSGSPGSWGPDTMSYTGLEPGKAYKVKVEAANNPSIVAYKTIRYLSGNVTITVPEDQSRSSNATPEVSGTADSGVTVSLYVDGALYRDVVADENGSWTATIDRALSPNADSSAYHEFKAVVTADDGTTREDVVHYGVDEVNVSAENGAHDFIYINNREPAIRGRSTDTFVNVKFVEDDQPEHNFELQNVEVTGGKWSKRVPAENALKDNTRYTVTVTAANDPTKTATVKLRVKTSNSVHIASPVSGGSTGNAREPITGTAEPGALVELNLNRSTIVQVTANETGHWSYTPVGDWNPANTVIATTSDVAGNTSEEETHFTVGDQPPANGSPTAASESIEVHAGVPYVGQLKGADPDHDALTYAKASEPAHGTLEVEADGSFTYSPNDGYTGTDGFTFQATDEHGAESSAATIGITVVPAGVTVNAPPTANAQTVKTQVNQAYSGTLTGTDPEAGQLSYQLVDAPAHGTVTGDVYGGSFVYTPEPGYTGQDGFTFAAVDEHGAASAPSAVSITISNDTAVIELTADPDKIIGDGRSVSVLRTKIQANGVPVAGVPVQFSATLGTFLKEDGTDYSETPAVETNSEGFAIIRYRSANITPDLTPKTAVVTATVNDTVRGLHAEASIDIVFQPAYLSGKITETKANGTTVPLKGKRIAVKGDTDGDGDIDGDDFSTTTVTGDDGSYALAVPKGEVDYVVEYTKTVGSKEITYTQPAPFPDPITGTLQEESSVETVAGIIGGKDRSGNLALIDFRAIDDSRSHVNPAYKVYLKKGGGYVDRTNAQGPSVASPDESEGYEMSGDGLFVASGIPQGTYELEIRFYFDTKGEDGLPTRGYVVINTKRDGTLPNVSVGSGEMNINEELIDPYGIITDSETGVPVVNARVVLKYANTPYNIARGVTPDTEVYLPELPGFPPSDNASPVQFSDAGGNYAWMVYGDTDYYIEATASGYYDYRSSTIPVRSTIVRHDFQMVPLWAGGGSSSGPVVPTKPPVVVPAPPTDDGKPNLTVNLEVTRSLFKEETTGSIFVDYVNDGTAKLQAGEIVVTLPEGSEVIEPKDGVFEEKEHTFTWPVRDLDVGRKGSLTLTVKFPTLVASEKIVSVKAKAKATVGELIHPDQAVASLKFLVFSTRFGNLNHQRYILGYPDGTFKSGQSLTRAELAAVIARLSGNKDSGETVRYADVPAKHWAYPYIRTVTQLKLFDGYDDGTFRPDLPIGRGELAVVMTRYLELDVARPIDATFADAERHWAQHAIEALYRNGLLSGYPDGTFKPDEAIRRIEAVTLVNHMLYRGPVAKADPTFPDVATDYWGYGDVEEASVSHQSSREDSGSEKWVRPLQDDVQ</sequence>
<dbReference type="SMART" id="SM00634">
    <property type="entry name" value="BID_1"/>
    <property type="match status" value="1"/>
</dbReference>
<dbReference type="InterPro" id="IPR013783">
    <property type="entry name" value="Ig-like_fold"/>
</dbReference>
<dbReference type="Gene3D" id="2.60.40.2810">
    <property type="match status" value="2"/>
</dbReference>
<dbReference type="Pfam" id="PF19077">
    <property type="entry name" value="Big_13"/>
    <property type="match status" value="1"/>
</dbReference>
<dbReference type="Gene3D" id="2.60.40.1120">
    <property type="entry name" value="Carboxypeptidase-like, regulatory domain"/>
    <property type="match status" value="1"/>
</dbReference>
<accession>A0A2V5JZZ2</accession>
<dbReference type="InterPro" id="IPR003344">
    <property type="entry name" value="Big_1_dom"/>
</dbReference>
<feature type="domain" description="SLH" evidence="3">
    <location>
        <begin position="1618"/>
        <end position="1677"/>
    </location>
</feature>
<dbReference type="InterPro" id="IPR001119">
    <property type="entry name" value="SLH_dom"/>
</dbReference>
<dbReference type="PROSITE" id="PS51272">
    <property type="entry name" value="SLH"/>
    <property type="match status" value="2"/>
</dbReference>
<dbReference type="InterPro" id="IPR018247">
    <property type="entry name" value="EF_Hand_1_Ca_BS"/>
</dbReference>
<dbReference type="PROSITE" id="PS00018">
    <property type="entry name" value="EF_HAND_1"/>
    <property type="match status" value="1"/>
</dbReference>
<dbReference type="InterPro" id="IPR008969">
    <property type="entry name" value="CarboxyPept-like_regulatory"/>
</dbReference>
<dbReference type="Gene3D" id="2.60.40.10">
    <property type="entry name" value="Immunoglobulins"/>
    <property type="match status" value="4"/>
</dbReference>
<proteinExistence type="inferred from homology"/>
<evidence type="ECO:0000259" key="3">
    <source>
        <dbReference type="PROSITE" id="PS51272"/>
    </source>
</evidence>
<feature type="domain" description="SLH" evidence="3">
    <location>
        <begin position="1554"/>
        <end position="1617"/>
    </location>
</feature>
<evidence type="ECO:0000313" key="5">
    <source>
        <dbReference type="Proteomes" id="UP000247476"/>
    </source>
</evidence>
<dbReference type="Pfam" id="PF00395">
    <property type="entry name" value="SLH"/>
    <property type="match status" value="2"/>
</dbReference>
<dbReference type="EMBL" id="QJVJ01000016">
    <property type="protein sequence ID" value="PYI50773.1"/>
    <property type="molecule type" value="Genomic_DNA"/>
</dbReference>
<gene>
    <name evidence="4" type="ORF">DLM86_27270</name>
</gene>
<organism evidence="4 5">
    <name type="scientific">Paenibacillus flagellatus</name>
    <dbReference type="NCBI Taxonomy" id="2211139"/>
    <lineage>
        <taxon>Bacteria</taxon>
        <taxon>Bacillati</taxon>
        <taxon>Bacillota</taxon>
        <taxon>Bacilli</taxon>
        <taxon>Bacillales</taxon>
        <taxon>Paenibacillaceae</taxon>
        <taxon>Paenibacillus</taxon>
    </lineage>
</organism>
<dbReference type="InterPro" id="IPR044016">
    <property type="entry name" value="Big_13"/>
</dbReference>
<dbReference type="SUPFAM" id="SSF49373">
    <property type="entry name" value="Invasin/intimin cell-adhesion fragments"/>
    <property type="match status" value="1"/>
</dbReference>
<feature type="region of interest" description="Disordered" evidence="2">
    <location>
        <begin position="1697"/>
        <end position="1720"/>
    </location>
</feature>
<name>A0A2V5JZZ2_9BACL</name>
<evidence type="ECO:0000313" key="4">
    <source>
        <dbReference type="EMBL" id="PYI50773.1"/>
    </source>
</evidence>
<dbReference type="PANTHER" id="PTHR43308:SF5">
    <property type="entry name" value="S-LAYER PROTEIN _ PEPTIDOGLYCAN ENDO-BETA-N-ACETYLGLUCOSAMINIDASE"/>
    <property type="match status" value="1"/>
</dbReference>
<dbReference type="InterPro" id="IPR051465">
    <property type="entry name" value="Cell_Envelope_Struct_Comp"/>
</dbReference>
<dbReference type="SUPFAM" id="SSF49464">
    <property type="entry name" value="Carboxypeptidase regulatory domain-like"/>
    <property type="match status" value="1"/>
</dbReference>
<dbReference type="PANTHER" id="PTHR43308">
    <property type="entry name" value="OUTER MEMBRANE PROTEIN ALPHA-RELATED"/>
    <property type="match status" value="1"/>
</dbReference>
<evidence type="ECO:0000256" key="2">
    <source>
        <dbReference type="SAM" id="MobiDB-lite"/>
    </source>
</evidence>
<reference evidence="4 5" key="1">
    <citation type="submission" date="2018-05" db="EMBL/GenBank/DDBJ databases">
        <title>Paenibacillus flagellatus sp. nov., isolated from selenium mineral soil.</title>
        <authorList>
            <person name="Dai X."/>
        </authorList>
    </citation>
    <scope>NUCLEOTIDE SEQUENCE [LARGE SCALE GENOMIC DNA]</scope>
    <source>
        <strain evidence="4 5">DXL2</strain>
    </source>
</reference>
<feature type="compositionally biased region" description="Basic and acidic residues" evidence="2">
    <location>
        <begin position="1701"/>
        <end position="1720"/>
    </location>
</feature>
<evidence type="ECO:0000256" key="1">
    <source>
        <dbReference type="ARBA" id="ARBA00010116"/>
    </source>
</evidence>